<dbReference type="InterPro" id="IPR049811">
    <property type="entry name" value="MJ1673-like_dom"/>
</dbReference>
<dbReference type="AlphaFoldDB" id="A0A6S6S3A2"/>
<name>A0A6S6S3A2_9BACT</name>
<accession>A0A6S6S3A2</accession>
<organism evidence="1">
    <name type="scientific">uncultured Sulfurovum sp</name>
    <dbReference type="NCBI Taxonomy" id="269237"/>
    <lineage>
        <taxon>Bacteria</taxon>
        <taxon>Pseudomonadati</taxon>
        <taxon>Campylobacterota</taxon>
        <taxon>Epsilonproteobacteria</taxon>
        <taxon>Campylobacterales</taxon>
        <taxon>Sulfurovaceae</taxon>
        <taxon>Sulfurovum</taxon>
        <taxon>environmental samples</taxon>
    </lineage>
</organism>
<evidence type="ECO:0000313" key="1">
    <source>
        <dbReference type="EMBL" id="CAA6800743.1"/>
    </source>
</evidence>
<dbReference type="NCBIfam" id="NF040559">
    <property type="entry name" value="CAS_Csx20"/>
    <property type="match status" value="1"/>
</dbReference>
<dbReference type="EMBL" id="CACVAS010000018">
    <property type="protein sequence ID" value="CAA6800743.1"/>
    <property type="molecule type" value="Genomic_DNA"/>
</dbReference>
<sequence>MKDNATLHLLFNHTLTQDQKEDAHKTLHIENIVYFPSGLLDIWREIPAQKLYIKDMLYGHYAYMSKACKKGDYILIQGDAGATFLMVQKALSLKLIPIYATTKRQAIEKVVKGKSIKTSIFEHVLFRKYGE</sequence>
<gene>
    <name evidence="1" type="ORF">HELGO_WM11098</name>
</gene>
<reference evidence="1" key="1">
    <citation type="submission" date="2020-01" db="EMBL/GenBank/DDBJ databases">
        <authorList>
            <person name="Meier V. D."/>
            <person name="Meier V D."/>
        </authorList>
    </citation>
    <scope>NUCLEOTIDE SEQUENCE</scope>
    <source>
        <strain evidence="1">HLG_WM_MAG_01</strain>
    </source>
</reference>
<proteinExistence type="predicted"/>
<protein>
    <submittedName>
        <fullName evidence="1">Uncharacterized protein</fullName>
    </submittedName>
</protein>